<feature type="compositionally biased region" description="Polar residues" evidence="1">
    <location>
        <begin position="90"/>
        <end position="105"/>
    </location>
</feature>
<dbReference type="AlphaFoldDB" id="A0A9N7VDN4"/>
<feature type="region of interest" description="Disordered" evidence="1">
    <location>
        <begin position="82"/>
        <end position="105"/>
    </location>
</feature>
<dbReference type="Proteomes" id="UP001153269">
    <property type="component" value="Unassembled WGS sequence"/>
</dbReference>
<feature type="compositionally biased region" description="Basic and acidic residues" evidence="1">
    <location>
        <begin position="1"/>
        <end position="17"/>
    </location>
</feature>
<name>A0A9N7VDN4_PLEPL</name>
<keyword evidence="3" id="KW-1185">Reference proteome</keyword>
<sequence length="105" mass="11761">MEQSEEKKRLQQHDTAHETLAGALHGTGLSLLNPKTTRAKHKAQIPGFCHVKLLMRHSLLLKNAAGVRRVHSSRNIQEEELKDSQADLMMQNTNSSTQADNAEPR</sequence>
<comment type="caution">
    <text evidence="2">The sequence shown here is derived from an EMBL/GenBank/DDBJ whole genome shotgun (WGS) entry which is preliminary data.</text>
</comment>
<evidence type="ECO:0000313" key="3">
    <source>
        <dbReference type="Proteomes" id="UP001153269"/>
    </source>
</evidence>
<protein>
    <submittedName>
        <fullName evidence="2">Uncharacterized protein</fullName>
    </submittedName>
</protein>
<evidence type="ECO:0000313" key="2">
    <source>
        <dbReference type="EMBL" id="CAB1447661.1"/>
    </source>
</evidence>
<evidence type="ECO:0000256" key="1">
    <source>
        <dbReference type="SAM" id="MobiDB-lite"/>
    </source>
</evidence>
<accession>A0A9N7VDN4</accession>
<reference evidence="2" key="1">
    <citation type="submission" date="2020-03" db="EMBL/GenBank/DDBJ databases">
        <authorList>
            <person name="Weist P."/>
        </authorList>
    </citation>
    <scope>NUCLEOTIDE SEQUENCE</scope>
</reference>
<feature type="region of interest" description="Disordered" evidence="1">
    <location>
        <begin position="1"/>
        <end position="22"/>
    </location>
</feature>
<dbReference type="EMBL" id="CADEAL010003954">
    <property type="protein sequence ID" value="CAB1447661.1"/>
    <property type="molecule type" value="Genomic_DNA"/>
</dbReference>
<organism evidence="2 3">
    <name type="scientific">Pleuronectes platessa</name>
    <name type="common">European plaice</name>
    <dbReference type="NCBI Taxonomy" id="8262"/>
    <lineage>
        <taxon>Eukaryota</taxon>
        <taxon>Metazoa</taxon>
        <taxon>Chordata</taxon>
        <taxon>Craniata</taxon>
        <taxon>Vertebrata</taxon>
        <taxon>Euteleostomi</taxon>
        <taxon>Actinopterygii</taxon>
        <taxon>Neopterygii</taxon>
        <taxon>Teleostei</taxon>
        <taxon>Neoteleostei</taxon>
        <taxon>Acanthomorphata</taxon>
        <taxon>Carangaria</taxon>
        <taxon>Pleuronectiformes</taxon>
        <taxon>Pleuronectoidei</taxon>
        <taxon>Pleuronectidae</taxon>
        <taxon>Pleuronectes</taxon>
    </lineage>
</organism>
<gene>
    <name evidence="2" type="ORF">PLEPLA_LOCUS35340</name>
</gene>
<proteinExistence type="predicted"/>